<dbReference type="InterPro" id="IPR036866">
    <property type="entry name" value="RibonucZ/Hydroxyglut_hydro"/>
</dbReference>
<dbReference type="CDD" id="cd07719">
    <property type="entry name" value="arylsulfatase_AtsA-like_MBL-fold"/>
    <property type="match status" value="1"/>
</dbReference>
<keyword evidence="4" id="KW-1185">Reference proteome</keyword>
<dbReference type="Pfam" id="PF12706">
    <property type="entry name" value="Lactamase_B_2"/>
    <property type="match status" value="1"/>
</dbReference>
<evidence type="ECO:0000313" key="3">
    <source>
        <dbReference type="EMBL" id="OWR01289.1"/>
    </source>
</evidence>
<dbReference type="InterPro" id="IPR044094">
    <property type="entry name" value="AtsA-like_MBL-fold"/>
</dbReference>
<feature type="domain" description="Metallo-beta-lactamase" evidence="2">
    <location>
        <begin position="71"/>
        <end position="286"/>
    </location>
</feature>
<dbReference type="Gene3D" id="3.60.15.10">
    <property type="entry name" value="Ribonuclease Z/Hydroxyacylglutathione hydrolase-like"/>
    <property type="match status" value="1"/>
</dbReference>
<accession>A0A246K5J8</accession>
<dbReference type="RefSeq" id="WP_088471418.1">
    <property type="nucleotide sequence ID" value="NZ_NISJ01000001.1"/>
</dbReference>
<gene>
    <name evidence="3" type="ORF">CDQ91_02475</name>
</gene>
<dbReference type="EMBL" id="NISJ01000001">
    <property type="protein sequence ID" value="OWR01289.1"/>
    <property type="molecule type" value="Genomic_DNA"/>
</dbReference>
<dbReference type="Proteomes" id="UP000197097">
    <property type="component" value="Unassembled WGS sequence"/>
</dbReference>
<dbReference type="PANTHER" id="PTHR46018:SF2">
    <property type="entry name" value="ZINC PHOSPHODIESTERASE ELAC PROTEIN 1"/>
    <property type="match status" value="1"/>
</dbReference>
<sequence>MTKGKRAALWGLLLLGIAGATAFLFQRPIGAWLFERGVERNLARDPLASLPDGLHLALCGTGSPLPNRNRAGPCTVVIAGKSMFVVDAGEGSARNISLMGLPNGQIRALFLTHFHSDHIDGMGPMMLLRWTGANHESPLPVYGPTGVDGVIAGFNAAYAADNGYRTAHHGIVNTPPEAAGATAMAFGDPDRPVVIYEADGLKVTAFPVDHRPVHPAVGYRFDYKGRSIVLSGDTAPSKSVESAARGADLLVHEALEPAMVDELVRGLAKAGRKQTSEIMHDILDYHASPAQAAASAKAAGVKMLVLSHIVPPLPSSYFNAAFLGDAKKRFDGPIIIGEDGQYFSLPAGSKEIERGSWF</sequence>
<evidence type="ECO:0000313" key="4">
    <source>
        <dbReference type="Proteomes" id="UP000197097"/>
    </source>
</evidence>
<keyword evidence="1 3" id="KW-0378">Hydrolase</keyword>
<evidence type="ECO:0000259" key="2">
    <source>
        <dbReference type="SMART" id="SM00849"/>
    </source>
</evidence>
<name>A0A246K5J8_9SPHN</name>
<dbReference type="PANTHER" id="PTHR46018">
    <property type="entry name" value="ZINC PHOSPHODIESTERASE ELAC PROTEIN 1"/>
    <property type="match status" value="1"/>
</dbReference>
<dbReference type="AlphaFoldDB" id="A0A246K5J8"/>
<dbReference type="OrthoDB" id="9803916at2"/>
<dbReference type="InterPro" id="IPR001279">
    <property type="entry name" value="Metallo-B-lactamas"/>
</dbReference>
<evidence type="ECO:0000256" key="1">
    <source>
        <dbReference type="ARBA" id="ARBA00022801"/>
    </source>
</evidence>
<dbReference type="GO" id="GO:0042781">
    <property type="term" value="F:3'-tRNA processing endoribonuclease activity"/>
    <property type="evidence" value="ECO:0007669"/>
    <property type="project" value="TreeGrafter"/>
</dbReference>
<dbReference type="SMART" id="SM00849">
    <property type="entry name" value="Lactamase_B"/>
    <property type="match status" value="1"/>
</dbReference>
<protein>
    <submittedName>
        <fullName evidence="3">MBL fold metallo-hydrolase</fullName>
    </submittedName>
</protein>
<dbReference type="SUPFAM" id="SSF56281">
    <property type="entry name" value="Metallo-hydrolase/oxidoreductase"/>
    <property type="match status" value="1"/>
</dbReference>
<proteinExistence type="predicted"/>
<reference evidence="3 4" key="1">
    <citation type="journal article" date="2002" name="Int. J. Syst. Evol. Microbiol.">
        <title>Sphingopyxis witflariensis sp. nov., isolated from activated sludge.</title>
        <authorList>
            <person name="Kampfer P."/>
            <person name="Witzenberger R."/>
            <person name="Denner E.B."/>
            <person name="Busse H.J."/>
            <person name="Neef A."/>
        </authorList>
    </citation>
    <scope>NUCLEOTIDE SEQUENCE [LARGE SCALE GENOMIC DNA]</scope>
    <source>
        <strain evidence="3 4">DSM 14551</strain>
    </source>
</reference>
<comment type="caution">
    <text evidence="3">The sequence shown here is derived from an EMBL/GenBank/DDBJ whole genome shotgun (WGS) entry which is preliminary data.</text>
</comment>
<organism evidence="3 4">
    <name type="scientific">Sphingopyxis witflariensis</name>
    <dbReference type="NCBI Taxonomy" id="173675"/>
    <lineage>
        <taxon>Bacteria</taxon>
        <taxon>Pseudomonadati</taxon>
        <taxon>Pseudomonadota</taxon>
        <taxon>Alphaproteobacteria</taxon>
        <taxon>Sphingomonadales</taxon>
        <taxon>Sphingomonadaceae</taxon>
        <taxon>Sphingopyxis</taxon>
    </lineage>
</organism>